<dbReference type="InterPro" id="IPR013785">
    <property type="entry name" value="Aldolase_TIM"/>
</dbReference>
<dbReference type="Proteomes" id="UP000048984">
    <property type="component" value="Unassembled WGS sequence"/>
</dbReference>
<dbReference type="Gene3D" id="3.20.20.70">
    <property type="entry name" value="Aldolase class I"/>
    <property type="match status" value="1"/>
</dbReference>
<protein>
    <submittedName>
        <fullName evidence="6">2-nitropropane dioxygenase</fullName>
    </submittedName>
</protein>
<dbReference type="GO" id="GO:0051213">
    <property type="term" value="F:dioxygenase activity"/>
    <property type="evidence" value="ECO:0007669"/>
    <property type="project" value="UniProtKB-KW"/>
</dbReference>
<gene>
    <name evidence="6" type="ORF">ABB55_02235</name>
</gene>
<evidence type="ECO:0000313" key="6">
    <source>
        <dbReference type="EMBL" id="KPL51180.1"/>
    </source>
</evidence>
<evidence type="ECO:0000313" key="7">
    <source>
        <dbReference type="Proteomes" id="UP000048984"/>
    </source>
</evidence>
<evidence type="ECO:0000256" key="5">
    <source>
        <dbReference type="ARBA" id="ARBA00023033"/>
    </source>
</evidence>
<keyword evidence="3" id="KW-0288">FMN</keyword>
<dbReference type="SUPFAM" id="SSF51412">
    <property type="entry name" value="Inosine monophosphate dehydrogenase (IMPDH)"/>
    <property type="match status" value="1"/>
</dbReference>
<proteinExistence type="inferred from homology"/>
<dbReference type="STRING" id="665126.ABB55_02235"/>
<keyword evidence="4" id="KW-0560">Oxidoreductase</keyword>
<evidence type="ECO:0000256" key="2">
    <source>
        <dbReference type="ARBA" id="ARBA00022630"/>
    </source>
</evidence>
<reference evidence="6 7" key="2">
    <citation type="submission" date="2015-10" db="EMBL/GenBank/DDBJ databases">
        <title>Draft Genome Sequence of Prosthecomicrobium hirschii ATCC 27832.</title>
        <authorList>
            <person name="Daniel J."/>
            <person name="Givan S.A."/>
            <person name="Brun Y.V."/>
            <person name="Brown P.J."/>
        </authorList>
    </citation>
    <scope>NUCLEOTIDE SEQUENCE [LARGE SCALE GENOMIC DNA]</scope>
    <source>
        <strain evidence="6 7">16</strain>
    </source>
</reference>
<evidence type="ECO:0000256" key="4">
    <source>
        <dbReference type="ARBA" id="ARBA00023002"/>
    </source>
</evidence>
<dbReference type="FunFam" id="3.20.20.70:FF:000210">
    <property type="entry name" value="2-nitropropane dioxygenase"/>
    <property type="match status" value="1"/>
</dbReference>
<evidence type="ECO:0000256" key="1">
    <source>
        <dbReference type="ARBA" id="ARBA00009881"/>
    </source>
</evidence>
<name>A0A0P6VGN0_9HYPH</name>
<keyword evidence="5" id="KW-0503">Monooxygenase</keyword>
<comment type="caution">
    <text evidence="6">The sequence shown here is derived from an EMBL/GenBank/DDBJ whole genome shotgun (WGS) entry which is preliminary data.</text>
</comment>
<sequence length="322" mass="32977">MAIPNSLAGRLSVPVIASPMFLISGPDLVVECCLNGVIGTFPALNQRTTEGFAAWLDQIAERLAPAGAGAAPYGVNLVVHRSNPRLDRDLEVAIAHKVPLIITSLGLNRDLIKAVQAYGGLVFHDVTTLAFAEKAAAAGVDGLIAVTAGAGGHAGLLSPIAALAEMRRIFDGTLILGGAMSNGAQVAAARLMGADLAYLGTRFMATRESQAPAALHEMMLAGRASDIVLTPAISGVPGNFLRASIAAAGRDPDDLTKPAQLDFGTGEAKAWRDIWAAGQGIGGIDDIPAAADLCRRLAAEYETALAGAAAHSMRNGMPSISG</sequence>
<dbReference type="AlphaFoldDB" id="A0A0P6VGN0"/>
<dbReference type="GO" id="GO:0018580">
    <property type="term" value="F:nitronate monooxygenase activity"/>
    <property type="evidence" value="ECO:0007669"/>
    <property type="project" value="InterPro"/>
</dbReference>
<dbReference type="PANTHER" id="PTHR42747">
    <property type="entry name" value="NITRONATE MONOOXYGENASE-RELATED"/>
    <property type="match status" value="1"/>
</dbReference>
<dbReference type="Pfam" id="PF03060">
    <property type="entry name" value="NMO"/>
    <property type="match status" value="1"/>
</dbReference>
<evidence type="ECO:0000256" key="3">
    <source>
        <dbReference type="ARBA" id="ARBA00022643"/>
    </source>
</evidence>
<dbReference type="InterPro" id="IPR004136">
    <property type="entry name" value="NMO"/>
</dbReference>
<dbReference type="CDD" id="cd04730">
    <property type="entry name" value="NPD_like"/>
    <property type="match status" value="1"/>
</dbReference>
<organism evidence="6 7">
    <name type="scientific">Prosthecodimorpha hirschii</name>
    <dbReference type="NCBI Taxonomy" id="665126"/>
    <lineage>
        <taxon>Bacteria</taxon>
        <taxon>Pseudomonadati</taxon>
        <taxon>Pseudomonadota</taxon>
        <taxon>Alphaproteobacteria</taxon>
        <taxon>Hyphomicrobiales</taxon>
        <taxon>Ancalomicrobiaceae</taxon>
        <taxon>Prosthecodimorpha</taxon>
    </lineage>
</organism>
<dbReference type="RefSeq" id="WP_054357343.1">
    <property type="nucleotide sequence ID" value="NZ_LJYW01000001.1"/>
</dbReference>
<accession>A0A0P6VGN0</accession>
<keyword evidence="2" id="KW-0285">Flavoprotein</keyword>
<comment type="similarity">
    <text evidence="1">Belongs to the nitronate monooxygenase family. NMO class I subfamily.</text>
</comment>
<reference evidence="6 7" key="1">
    <citation type="submission" date="2015-09" db="EMBL/GenBank/DDBJ databases">
        <authorList>
            <person name="Jackson K.R."/>
            <person name="Lunt B.L."/>
            <person name="Fisher J.N.B."/>
            <person name="Gardner A.V."/>
            <person name="Bailey M.E."/>
            <person name="Deus L.M."/>
            <person name="Earl A.S."/>
            <person name="Gibby P.D."/>
            <person name="Hartmann K.A."/>
            <person name="Liu J.E."/>
            <person name="Manci A.M."/>
            <person name="Nielsen D.A."/>
            <person name="Solomon M.B."/>
            <person name="Breakwell D.P."/>
            <person name="Burnett S.H."/>
            <person name="Grose J.H."/>
        </authorList>
    </citation>
    <scope>NUCLEOTIDE SEQUENCE [LARGE SCALE GENOMIC DNA]</scope>
    <source>
        <strain evidence="6 7">16</strain>
    </source>
</reference>
<dbReference type="PANTHER" id="PTHR42747:SF4">
    <property type="entry name" value="BLR1330 PROTEIN"/>
    <property type="match status" value="1"/>
</dbReference>
<keyword evidence="6" id="KW-0223">Dioxygenase</keyword>
<keyword evidence="7" id="KW-1185">Reference proteome</keyword>
<dbReference type="EMBL" id="LJYW01000001">
    <property type="protein sequence ID" value="KPL51180.1"/>
    <property type="molecule type" value="Genomic_DNA"/>
</dbReference>